<accession>A0A9N9GJV5</accession>
<evidence type="ECO:0000313" key="3">
    <source>
        <dbReference type="EMBL" id="CAG8607143.1"/>
    </source>
</evidence>
<feature type="region of interest" description="Disordered" evidence="2">
    <location>
        <begin position="73"/>
        <end position="96"/>
    </location>
</feature>
<feature type="coiled-coil region" evidence="1">
    <location>
        <begin position="6"/>
        <end position="40"/>
    </location>
</feature>
<comment type="caution">
    <text evidence="3">The sequence shown here is derived from an EMBL/GenBank/DDBJ whole genome shotgun (WGS) entry which is preliminary data.</text>
</comment>
<feature type="non-terminal residue" evidence="3">
    <location>
        <position position="1"/>
    </location>
</feature>
<protein>
    <submittedName>
        <fullName evidence="3">3280_t:CDS:1</fullName>
    </submittedName>
</protein>
<dbReference type="OrthoDB" id="2422311at2759"/>
<keyword evidence="4" id="KW-1185">Reference proteome</keyword>
<feature type="compositionally biased region" description="Low complexity" evidence="2">
    <location>
        <begin position="79"/>
        <end position="96"/>
    </location>
</feature>
<keyword evidence="1" id="KW-0175">Coiled coil</keyword>
<dbReference type="AlphaFoldDB" id="A0A9N9GJV5"/>
<reference evidence="3" key="1">
    <citation type="submission" date="2021-06" db="EMBL/GenBank/DDBJ databases">
        <authorList>
            <person name="Kallberg Y."/>
            <person name="Tangrot J."/>
            <person name="Rosling A."/>
        </authorList>
    </citation>
    <scope>NUCLEOTIDE SEQUENCE</scope>
    <source>
        <strain evidence="3">AZ414A</strain>
    </source>
</reference>
<evidence type="ECO:0000313" key="4">
    <source>
        <dbReference type="Proteomes" id="UP000789706"/>
    </source>
</evidence>
<sequence>MRFLHITELRKKFAEVEAENVKLRQDKEEIEARFIKLEQSDKEKTDLIAKLDNDIKGIKQDQIVAISLEAESKNKLANSDSSSESQITSPSTEAHS</sequence>
<dbReference type="Proteomes" id="UP000789706">
    <property type="component" value="Unassembled WGS sequence"/>
</dbReference>
<evidence type="ECO:0000256" key="2">
    <source>
        <dbReference type="SAM" id="MobiDB-lite"/>
    </source>
</evidence>
<organism evidence="3 4">
    <name type="scientific">Diversispora eburnea</name>
    <dbReference type="NCBI Taxonomy" id="1213867"/>
    <lineage>
        <taxon>Eukaryota</taxon>
        <taxon>Fungi</taxon>
        <taxon>Fungi incertae sedis</taxon>
        <taxon>Mucoromycota</taxon>
        <taxon>Glomeromycotina</taxon>
        <taxon>Glomeromycetes</taxon>
        <taxon>Diversisporales</taxon>
        <taxon>Diversisporaceae</taxon>
        <taxon>Diversispora</taxon>
    </lineage>
</organism>
<evidence type="ECO:0000256" key="1">
    <source>
        <dbReference type="SAM" id="Coils"/>
    </source>
</evidence>
<proteinExistence type="predicted"/>
<gene>
    <name evidence="3" type="ORF">DEBURN_LOCUS9801</name>
</gene>
<dbReference type="EMBL" id="CAJVPK010002144">
    <property type="protein sequence ID" value="CAG8607143.1"/>
    <property type="molecule type" value="Genomic_DNA"/>
</dbReference>
<name>A0A9N9GJV5_9GLOM</name>